<feature type="transmembrane region" description="Helical" evidence="1">
    <location>
        <begin position="161"/>
        <end position="180"/>
    </location>
</feature>
<feature type="transmembrane region" description="Helical" evidence="1">
    <location>
        <begin position="91"/>
        <end position="110"/>
    </location>
</feature>
<evidence type="ECO:0000313" key="2">
    <source>
        <dbReference type="EMBL" id="MBD0413478.1"/>
    </source>
</evidence>
<feature type="transmembrane region" description="Helical" evidence="1">
    <location>
        <begin position="65"/>
        <end position="85"/>
    </location>
</feature>
<dbReference type="PANTHER" id="PTHR37422">
    <property type="entry name" value="TEICHURONIC ACID BIOSYNTHESIS PROTEIN TUAE"/>
    <property type="match status" value="1"/>
</dbReference>
<reference evidence="2" key="1">
    <citation type="submission" date="2020-09" db="EMBL/GenBank/DDBJ databases">
        <title>Genome seq and assembly of Tianweitania sp.</title>
        <authorList>
            <person name="Chhetri G."/>
        </authorList>
    </citation>
    <scope>NUCLEOTIDE SEQUENCE</scope>
    <source>
        <strain evidence="2">Rool2</strain>
    </source>
</reference>
<evidence type="ECO:0000256" key="1">
    <source>
        <dbReference type="SAM" id="Phobius"/>
    </source>
</evidence>
<keyword evidence="2" id="KW-0436">Ligase</keyword>
<organism evidence="2 3">
    <name type="scientific">Oryzicola mucosus</name>
    <dbReference type="NCBI Taxonomy" id="2767425"/>
    <lineage>
        <taxon>Bacteria</taxon>
        <taxon>Pseudomonadati</taxon>
        <taxon>Pseudomonadota</taxon>
        <taxon>Alphaproteobacteria</taxon>
        <taxon>Hyphomicrobiales</taxon>
        <taxon>Phyllobacteriaceae</taxon>
        <taxon>Oryzicola</taxon>
    </lineage>
</organism>
<sequence length="432" mass="46585">MRALQLKDRTWSGLLLALGFAASVGPSIAYVNVVLNPLARWVVLLLLVLALFVTGRLFSGLRGYAAAFGLPLLVYATFSTFWSPLPNLTGLKSVTFLLVAIAYSAAGAVWAASARRWDSFNVLWPVLILTILSGLGGLGIASSKVQMNETVNLYRGLTANSNFLGLLALFSLPLPLWYLARPDTTRGTRRLHIAILIYIGYLLASSLSRASLLGAAIMLVIYLLGRGAQRFVVVLAGMAAFSVLLSILFPALIDSLVVQFVYKGDPLATSVLASREDNWSLSYEGAAQGGLFGLGYGVSFGFNTYDVGLAAMEYGREKGNVSLAIIEEVGLLGFGLFVGFIIAVLIQGVRAAMTASMREDRMLLALMIGSLVGMVANAQFESWLFSPGGAGTPIFWATVGMIWTTSRNVVRDKGRRARHLRFAQRANHWAKS</sequence>
<feature type="transmembrane region" description="Helical" evidence="1">
    <location>
        <begin position="361"/>
        <end position="380"/>
    </location>
</feature>
<dbReference type="InterPro" id="IPR051533">
    <property type="entry name" value="WaaL-like"/>
</dbReference>
<dbReference type="EMBL" id="JACVVX010000001">
    <property type="protein sequence ID" value="MBD0413478.1"/>
    <property type="molecule type" value="Genomic_DNA"/>
</dbReference>
<proteinExistence type="predicted"/>
<feature type="transmembrane region" description="Helical" evidence="1">
    <location>
        <begin position="329"/>
        <end position="349"/>
    </location>
</feature>
<dbReference type="RefSeq" id="WP_188162911.1">
    <property type="nucleotide sequence ID" value="NZ_JACVVX010000001.1"/>
</dbReference>
<dbReference type="AlphaFoldDB" id="A0A8J6PGD2"/>
<feature type="transmembrane region" description="Helical" evidence="1">
    <location>
        <begin position="392"/>
        <end position="410"/>
    </location>
</feature>
<dbReference type="GO" id="GO:0016874">
    <property type="term" value="F:ligase activity"/>
    <property type="evidence" value="ECO:0007669"/>
    <property type="project" value="UniProtKB-KW"/>
</dbReference>
<feature type="transmembrane region" description="Helical" evidence="1">
    <location>
        <begin position="210"/>
        <end position="225"/>
    </location>
</feature>
<gene>
    <name evidence="2" type="ORF">ICI42_02255</name>
</gene>
<feature type="transmembrane region" description="Helical" evidence="1">
    <location>
        <begin position="232"/>
        <end position="253"/>
    </location>
</feature>
<dbReference type="PANTHER" id="PTHR37422:SF13">
    <property type="entry name" value="LIPOPOLYSACCHARIDE BIOSYNTHESIS PROTEIN PA4999-RELATED"/>
    <property type="match status" value="1"/>
</dbReference>
<comment type="caution">
    <text evidence="2">The sequence shown here is derived from an EMBL/GenBank/DDBJ whole genome shotgun (WGS) entry which is preliminary data.</text>
</comment>
<keyword evidence="1" id="KW-0812">Transmembrane</keyword>
<accession>A0A8J6PGD2</accession>
<evidence type="ECO:0000313" key="3">
    <source>
        <dbReference type="Proteomes" id="UP000643405"/>
    </source>
</evidence>
<keyword evidence="3" id="KW-1185">Reference proteome</keyword>
<dbReference type="Proteomes" id="UP000643405">
    <property type="component" value="Unassembled WGS sequence"/>
</dbReference>
<protein>
    <submittedName>
        <fullName evidence="2">O-antigen ligase family protein</fullName>
    </submittedName>
</protein>
<name>A0A8J6PGD2_9HYPH</name>
<keyword evidence="1" id="KW-0472">Membrane</keyword>
<feature type="transmembrane region" description="Helical" evidence="1">
    <location>
        <begin position="122"/>
        <end position="141"/>
    </location>
</feature>
<feature type="transmembrane region" description="Helical" evidence="1">
    <location>
        <begin position="39"/>
        <end position="58"/>
    </location>
</feature>
<keyword evidence="1" id="KW-1133">Transmembrane helix</keyword>